<dbReference type="EMBL" id="JAJNDB010000004">
    <property type="protein sequence ID" value="MCD2195487.1"/>
    <property type="molecule type" value="Genomic_DNA"/>
</dbReference>
<dbReference type="Proteomes" id="UP001199469">
    <property type="component" value="Unassembled WGS sequence"/>
</dbReference>
<gene>
    <name evidence="1" type="ORF">LQ327_19135</name>
</gene>
<dbReference type="RefSeq" id="WP_230736630.1">
    <property type="nucleotide sequence ID" value="NZ_JAJNDB010000004.1"/>
</dbReference>
<protein>
    <recommendedName>
        <fullName evidence="3">Luciferase-like monooxygenase</fullName>
    </recommendedName>
</protein>
<proteinExistence type="predicted"/>
<evidence type="ECO:0000313" key="1">
    <source>
        <dbReference type="EMBL" id="MCD2195487.1"/>
    </source>
</evidence>
<accession>A0ABS8PC54</accession>
<evidence type="ECO:0000313" key="2">
    <source>
        <dbReference type="Proteomes" id="UP001199469"/>
    </source>
</evidence>
<evidence type="ECO:0008006" key="3">
    <source>
        <dbReference type="Google" id="ProtNLM"/>
    </source>
</evidence>
<comment type="caution">
    <text evidence="1">The sequence shown here is derived from an EMBL/GenBank/DDBJ whole genome shotgun (WGS) entry which is preliminary data.</text>
</comment>
<keyword evidence="2" id="KW-1185">Reference proteome</keyword>
<sequence>MADDLVVCLHGGPDRDGEIDADGLVALVAALQLLATRVARHLVEQARPGRSAGVVERAARLRLVGLDAGATVLRFAVGEDDMLGEGLEHEITDAVFELVRGLWNEAPPAWTTSLLGDACVDLLDALARTSRTATLGGSRFRDASFRPGDLSRTRWPRADPPRTYGDARTVRGTLDRVDLRRGIVRVLDDAGHDVLVEGVVAGSDPALFGSDPDPAAVARLLGQEVVVTGPASQGPGGLRLRGATIRRA</sequence>
<reference evidence="1 2" key="1">
    <citation type="submission" date="2021-11" db="EMBL/GenBank/DDBJ databases">
        <title>Draft genome sequence of Actinomycetospora sp. SF1 isolated from the rhizosphere soil.</title>
        <authorList>
            <person name="Duangmal K."/>
            <person name="Chantavorakit T."/>
        </authorList>
    </citation>
    <scope>NUCLEOTIDE SEQUENCE [LARGE SCALE GENOMIC DNA]</scope>
    <source>
        <strain evidence="1 2">TBRC 5722</strain>
    </source>
</reference>
<organism evidence="1 2">
    <name type="scientific">Actinomycetospora endophytica</name>
    <dbReference type="NCBI Taxonomy" id="2291215"/>
    <lineage>
        <taxon>Bacteria</taxon>
        <taxon>Bacillati</taxon>
        <taxon>Actinomycetota</taxon>
        <taxon>Actinomycetes</taxon>
        <taxon>Pseudonocardiales</taxon>
        <taxon>Pseudonocardiaceae</taxon>
        <taxon>Actinomycetospora</taxon>
    </lineage>
</organism>
<name>A0ABS8PC54_9PSEU</name>